<gene>
    <name evidence="6" type="ORF">ENX73_06900</name>
</gene>
<dbReference type="EMBL" id="DTPE01000273">
    <property type="protein sequence ID" value="HGE75828.1"/>
    <property type="molecule type" value="Genomic_DNA"/>
</dbReference>
<evidence type="ECO:0000313" key="6">
    <source>
        <dbReference type="EMBL" id="HGE75828.1"/>
    </source>
</evidence>
<dbReference type="GO" id="GO:0047372">
    <property type="term" value="F:monoacylglycerol lipase activity"/>
    <property type="evidence" value="ECO:0007669"/>
    <property type="project" value="UniProtKB-EC"/>
</dbReference>
<evidence type="ECO:0000256" key="3">
    <source>
        <dbReference type="ARBA" id="ARBA00013254"/>
    </source>
</evidence>
<dbReference type="PANTHER" id="PTHR11614">
    <property type="entry name" value="PHOSPHOLIPASE-RELATED"/>
    <property type="match status" value="1"/>
</dbReference>
<evidence type="ECO:0000259" key="5">
    <source>
        <dbReference type="Pfam" id="PF12146"/>
    </source>
</evidence>
<dbReference type="InterPro" id="IPR029058">
    <property type="entry name" value="AB_hydrolase_fold"/>
</dbReference>
<comment type="similarity">
    <text evidence="2">Belongs to the AB hydrolase superfamily.</text>
</comment>
<dbReference type="SUPFAM" id="SSF53474">
    <property type="entry name" value="alpha/beta-Hydrolases"/>
    <property type="match status" value="1"/>
</dbReference>
<name>A0A7V3VTC3_9BACT</name>
<dbReference type="InterPro" id="IPR022742">
    <property type="entry name" value="Hydrolase_4"/>
</dbReference>
<dbReference type="InterPro" id="IPR051044">
    <property type="entry name" value="MAG_DAG_Lipase"/>
</dbReference>
<proteinExistence type="inferred from homology"/>
<dbReference type="Pfam" id="PF12146">
    <property type="entry name" value="Hydrolase_4"/>
    <property type="match status" value="1"/>
</dbReference>
<evidence type="ECO:0000256" key="2">
    <source>
        <dbReference type="ARBA" id="ARBA00008645"/>
    </source>
</evidence>
<reference evidence="6" key="1">
    <citation type="journal article" date="2020" name="mSystems">
        <title>Genome- and Community-Level Interaction Insights into Carbon Utilization and Element Cycling Functions of Hydrothermarchaeota in Hydrothermal Sediment.</title>
        <authorList>
            <person name="Zhou Z."/>
            <person name="Liu Y."/>
            <person name="Xu W."/>
            <person name="Pan J."/>
            <person name="Luo Z.H."/>
            <person name="Li M."/>
        </authorList>
    </citation>
    <scope>NUCLEOTIDE SEQUENCE [LARGE SCALE GENOMIC DNA]</scope>
    <source>
        <strain evidence="6">SpSt-966</strain>
    </source>
</reference>
<dbReference type="EC" id="3.1.1.23" evidence="3"/>
<protein>
    <recommendedName>
        <fullName evidence="4">Monoacylglycerol lipase</fullName>
        <ecNumber evidence="3">3.1.1.23</ecNumber>
    </recommendedName>
</protein>
<organism evidence="6">
    <name type="scientific">Mesoaciditoga lauensis</name>
    <dbReference type="NCBI Taxonomy" id="1495039"/>
    <lineage>
        <taxon>Bacteria</taxon>
        <taxon>Thermotogati</taxon>
        <taxon>Thermotogota</taxon>
        <taxon>Thermotogae</taxon>
        <taxon>Mesoaciditogales</taxon>
        <taxon>Mesoaciditogaceae</taxon>
        <taxon>Mesoaciditoga</taxon>
    </lineage>
</organism>
<dbReference type="FunFam" id="3.40.50.1820:FF:000117">
    <property type="entry name" value="Monoglyceride lipase, putative"/>
    <property type="match status" value="1"/>
</dbReference>
<keyword evidence="6" id="KW-0378">Hydrolase</keyword>
<dbReference type="AlphaFoldDB" id="A0A7V3VTC3"/>
<comment type="catalytic activity">
    <reaction evidence="1">
        <text>Hydrolyzes glycerol monoesters of long-chain fatty acids.</text>
        <dbReference type="EC" id="3.1.1.23"/>
    </reaction>
</comment>
<accession>A0A7V3VTC3</accession>
<dbReference type="Gene3D" id="3.40.50.1820">
    <property type="entry name" value="alpha/beta hydrolase"/>
    <property type="match status" value="1"/>
</dbReference>
<evidence type="ECO:0000256" key="1">
    <source>
        <dbReference type="ARBA" id="ARBA00001613"/>
    </source>
</evidence>
<evidence type="ECO:0000256" key="4">
    <source>
        <dbReference type="ARBA" id="ARBA00071261"/>
    </source>
</evidence>
<comment type="caution">
    <text evidence="6">The sequence shown here is derived from an EMBL/GenBank/DDBJ whole genome shotgun (WGS) entry which is preliminary data.</text>
</comment>
<feature type="domain" description="Serine aminopeptidase S33" evidence="5">
    <location>
        <begin position="30"/>
        <end position="261"/>
    </location>
</feature>
<dbReference type="InterPro" id="IPR000073">
    <property type="entry name" value="AB_hydrolase_1"/>
</dbReference>
<dbReference type="PRINTS" id="PR00111">
    <property type="entry name" value="ABHYDROLASE"/>
</dbReference>
<sequence>MQKGGGLILSGEEIVINGRKTEVFHWPVENSKAKVIIVHGLGEHVARYDVISKEFNDAGLEMAGFDQRGHGKNAGKKGHIENFDLFLKDLDSFVGMEKSDKPLFMLGHSLGGLIAARYVEEYPEKVKGVILSSGAFSSENVSNSLKILSCTFSVLFPTLTFNNGIDPKTLSRNDKVIEEYKKDPLVHDKITARFSCQLFKNIDLVFERVSKFTTPVLLTAGSEDHVVPPSGTKRLFSSIPAKDKEMKIFDGAYHEIFCDPQLSSEFRKKIVDWINKRV</sequence>